<dbReference type="AlphaFoldDB" id="A0AA40JQE7"/>
<feature type="non-terminal residue" evidence="2">
    <location>
        <position position="1"/>
    </location>
</feature>
<dbReference type="Proteomes" id="UP000032274">
    <property type="component" value="Unassembled WGS sequence"/>
</dbReference>
<proteinExistence type="predicted"/>
<name>A0AA40JQE7_STAAU</name>
<evidence type="ECO:0000313" key="2">
    <source>
        <dbReference type="EMBL" id="KIU01114.1"/>
    </source>
</evidence>
<reference evidence="2 3" key="1">
    <citation type="submission" date="2015-01" db="EMBL/GenBank/DDBJ databases">
        <title>Characterization of Swiss Staphylococcus aureus strains involved in food poisoning.</title>
        <authorList>
            <person name="Crovadore J."/>
            <person name="Chablais R."/>
            <person name="Tonacini J."/>
            <person name="Schnyder B."/>
            <person name="Lefort F."/>
        </authorList>
    </citation>
    <scope>NUCLEOTIDE SEQUENCE [LARGE SCALE GENOMIC DNA]</scope>
    <source>
        <strain evidence="2 3">SA-120</strain>
    </source>
</reference>
<organism evidence="2 3">
    <name type="scientific">Staphylococcus aureus</name>
    <dbReference type="NCBI Taxonomy" id="1280"/>
    <lineage>
        <taxon>Bacteria</taxon>
        <taxon>Bacillati</taxon>
        <taxon>Bacillota</taxon>
        <taxon>Bacilli</taxon>
        <taxon>Bacillales</taxon>
        <taxon>Staphylococcaceae</taxon>
        <taxon>Staphylococcus</taxon>
    </lineage>
</organism>
<gene>
    <name evidence="2" type="ORF">QU38_02620</name>
</gene>
<accession>A0AA40JQE7</accession>
<dbReference type="EMBL" id="JXIG01000551">
    <property type="protein sequence ID" value="KIU01114.1"/>
    <property type="molecule type" value="Genomic_DNA"/>
</dbReference>
<evidence type="ECO:0000313" key="3">
    <source>
        <dbReference type="Proteomes" id="UP000032274"/>
    </source>
</evidence>
<evidence type="ECO:0000256" key="1">
    <source>
        <dbReference type="SAM" id="MobiDB-lite"/>
    </source>
</evidence>
<feature type="compositionally biased region" description="Basic and acidic residues" evidence="1">
    <location>
        <begin position="82"/>
        <end position="93"/>
    </location>
</feature>
<sequence>DVGDPFHRIPAAARGSRGRAFQQVLRQHVPQGDHHGVAVHCLRALLADLPSVSRRQCRADDLAGVHLDAERFDAGRLGAARRQPDRGDARGGDQRLGARPPL</sequence>
<protein>
    <submittedName>
        <fullName evidence="2">Uncharacterized protein</fullName>
    </submittedName>
</protein>
<feature type="region of interest" description="Disordered" evidence="1">
    <location>
        <begin position="74"/>
        <end position="102"/>
    </location>
</feature>
<comment type="caution">
    <text evidence="2">The sequence shown here is derived from an EMBL/GenBank/DDBJ whole genome shotgun (WGS) entry which is preliminary data.</text>
</comment>